<organism evidence="6 7">
    <name type="scientific">Brachybacterium equifaecis</name>
    <dbReference type="NCBI Taxonomy" id="2910770"/>
    <lineage>
        <taxon>Bacteria</taxon>
        <taxon>Bacillati</taxon>
        <taxon>Actinomycetota</taxon>
        <taxon>Actinomycetes</taxon>
        <taxon>Micrococcales</taxon>
        <taxon>Dermabacteraceae</taxon>
        <taxon>Brachybacterium</taxon>
    </lineage>
</organism>
<comment type="caution">
    <text evidence="6">The sequence shown here is derived from an EMBL/GenBank/DDBJ whole genome shotgun (WGS) entry which is preliminary data.</text>
</comment>
<keyword evidence="4" id="KW-0904">Protein phosphatase</keyword>
<dbReference type="PANTHER" id="PTHR11717:SF7">
    <property type="entry name" value="LOW MOLECULAR WEIGHT PHOSPHOTYROSINE PROTEIN PHOSPHATASE"/>
    <property type="match status" value="1"/>
</dbReference>
<dbReference type="EMBL" id="JAKNCJ010000002">
    <property type="protein sequence ID" value="MCL6423073.1"/>
    <property type="molecule type" value="Genomic_DNA"/>
</dbReference>
<evidence type="ECO:0000313" key="7">
    <source>
        <dbReference type="Proteomes" id="UP001203761"/>
    </source>
</evidence>
<dbReference type="Gene3D" id="3.40.50.2300">
    <property type="match status" value="1"/>
</dbReference>
<protein>
    <recommendedName>
        <fullName evidence="2">protein-tyrosine-phosphatase</fullName>
        <ecNumber evidence="2">3.1.3.48</ecNumber>
    </recommendedName>
</protein>
<reference evidence="6" key="1">
    <citation type="submission" date="2022-02" db="EMBL/GenBank/DDBJ databases">
        <authorList>
            <person name="Lee M."/>
            <person name="Kim S.-J."/>
            <person name="Jung M.-Y."/>
        </authorList>
    </citation>
    <scope>NUCLEOTIDE SEQUENCE</scope>
    <source>
        <strain evidence="6">JHP9</strain>
    </source>
</reference>
<comment type="similarity">
    <text evidence="1">Belongs to the low molecular weight phosphotyrosine protein phosphatase family.</text>
</comment>
<sequence length="175" mass="19509">MVPFRVLTVCTANVCRSPAGAAMLRQEVARAGLAEQVEVGSAGTSWEAEGMPMDPRVVISLVRAGFTDPLEHSARSVHQSELPRWDLILAFTPEHAESLRRKTEQIPEGEPRPRVLLWREFDPKAPANARPEDLVVPDPWYSGQKEFDRTISAMARAVPSILVYIRSRLRERAGA</sequence>
<name>A0ABT0QZJ3_9MICO</name>
<dbReference type="Pfam" id="PF01451">
    <property type="entry name" value="LMWPc"/>
    <property type="match status" value="1"/>
</dbReference>
<evidence type="ECO:0000259" key="5">
    <source>
        <dbReference type="SMART" id="SM00226"/>
    </source>
</evidence>
<evidence type="ECO:0000256" key="1">
    <source>
        <dbReference type="ARBA" id="ARBA00011063"/>
    </source>
</evidence>
<dbReference type="InterPro" id="IPR023485">
    <property type="entry name" value="Ptyr_pPase"/>
</dbReference>
<dbReference type="SMART" id="SM00226">
    <property type="entry name" value="LMWPc"/>
    <property type="match status" value="1"/>
</dbReference>
<dbReference type="Proteomes" id="UP001203761">
    <property type="component" value="Unassembled WGS sequence"/>
</dbReference>
<dbReference type="PANTHER" id="PTHR11717">
    <property type="entry name" value="LOW MOLECULAR WEIGHT PROTEIN TYROSINE PHOSPHATASE"/>
    <property type="match status" value="1"/>
</dbReference>
<evidence type="ECO:0000313" key="6">
    <source>
        <dbReference type="EMBL" id="MCL6423073.1"/>
    </source>
</evidence>
<keyword evidence="3" id="KW-0378">Hydrolase</keyword>
<feature type="domain" description="Phosphotyrosine protein phosphatase I" evidence="5">
    <location>
        <begin position="4"/>
        <end position="164"/>
    </location>
</feature>
<keyword evidence="7" id="KW-1185">Reference proteome</keyword>
<dbReference type="InterPro" id="IPR050438">
    <property type="entry name" value="LMW_PTPase"/>
</dbReference>
<dbReference type="InterPro" id="IPR036196">
    <property type="entry name" value="Ptyr_pPase_sf"/>
</dbReference>
<dbReference type="EC" id="3.1.3.48" evidence="2"/>
<dbReference type="RefSeq" id="WP_249737167.1">
    <property type="nucleotide sequence ID" value="NZ_JAKNCJ010000002.1"/>
</dbReference>
<proteinExistence type="inferred from homology"/>
<dbReference type="SUPFAM" id="SSF52788">
    <property type="entry name" value="Phosphotyrosine protein phosphatases I"/>
    <property type="match status" value="1"/>
</dbReference>
<dbReference type="InterPro" id="IPR017867">
    <property type="entry name" value="Tyr_phospatase_low_mol_wt"/>
</dbReference>
<accession>A0ABT0QZJ3</accession>
<evidence type="ECO:0000256" key="4">
    <source>
        <dbReference type="ARBA" id="ARBA00022912"/>
    </source>
</evidence>
<dbReference type="PRINTS" id="PR00719">
    <property type="entry name" value="LMWPTPASE"/>
</dbReference>
<gene>
    <name evidence="6" type="ORF">Bequi_06685</name>
</gene>
<evidence type="ECO:0000256" key="3">
    <source>
        <dbReference type="ARBA" id="ARBA00022801"/>
    </source>
</evidence>
<evidence type="ECO:0000256" key="2">
    <source>
        <dbReference type="ARBA" id="ARBA00013064"/>
    </source>
</evidence>